<evidence type="ECO:0000313" key="2">
    <source>
        <dbReference type="Proteomes" id="UP001500390"/>
    </source>
</evidence>
<protein>
    <submittedName>
        <fullName evidence="1">Uncharacterized protein</fullName>
    </submittedName>
</protein>
<organism evidence="1 2">
    <name type="scientific">Ornithinibacter aureus</name>
    <dbReference type="NCBI Taxonomy" id="622664"/>
    <lineage>
        <taxon>Bacteria</taxon>
        <taxon>Bacillati</taxon>
        <taxon>Actinomycetota</taxon>
        <taxon>Actinomycetes</taxon>
        <taxon>Micrococcales</taxon>
        <taxon>Intrasporangiaceae</taxon>
        <taxon>Ornithinibacter</taxon>
    </lineage>
</organism>
<dbReference type="Proteomes" id="UP001500390">
    <property type="component" value="Unassembled WGS sequence"/>
</dbReference>
<evidence type="ECO:0000313" key="1">
    <source>
        <dbReference type="EMBL" id="GAA4399896.1"/>
    </source>
</evidence>
<name>A0ABP8K382_9MICO</name>
<comment type="caution">
    <text evidence="1">The sequence shown here is derived from an EMBL/GenBank/DDBJ whole genome shotgun (WGS) entry which is preliminary data.</text>
</comment>
<proteinExistence type="predicted"/>
<dbReference type="EMBL" id="BAABFX010000037">
    <property type="protein sequence ID" value="GAA4399896.1"/>
    <property type="molecule type" value="Genomic_DNA"/>
</dbReference>
<accession>A0ABP8K382</accession>
<gene>
    <name evidence="1" type="ORF">GCM10023153_26620</name>
</gene>
<keyword evidence="2" id="KW-1185">Reference proteome</keyword>
<reference evidence="2" key="1">
    <citation type="journal article" date="2019" name="Int. J. Syst. Evol. Microbiol.">
        <title>The Global Catalogue of Microorganisms (GCM) 10K type strain sequencing project: providing services to taxonomists for standard genome sequencing and annotation.</title>
        <authorList>
            <consortium name="The Broad Institute Genomics Platform"/>
            <consortium name="The Broad Institute Genome Sequencing Center for Infectious Disease"/>
            <person name="Wu L."/>
            <person name="Ma J."/>
        </authorList>
    </citation>
    <scope>NUCLEOTIDE SEQUENCE [LARGE SCALE GENOMIC DNA]</scope>
    <source>
        <strain evidence="2">JCM 17738</strain>
    </source>
</reference>
<sequence length="78" mass="8344">MTEGARTTQNAGQIDQVTVVDTEFPPDADAVAVELTVPGEVLLSATVKFSWLVEPYAGKDPVHVKTNSRVPPPLDVEV</sequence>